<evidence type="ECO:0000259" key="6">
    <source>
        <dbReference type="Pfam" id="PF01258"/>
    </source>
</evidence>
<dbReference type="RefSeq" id="WP_234937394.1">
    <property type="nucleotide sequence ID" value="NZ_JAGGJV010000006.1"/>
</dbReference>
<comment type="caution">
    <text evidence="8">The sequence shown here is derived from an EMBL/GenBank/DDBJ whole genome shotgun (WGS) entry which is preliminary data.</text>
</comment>
<evidence type="ECO:0000256" key="5">
    <source>
        <dbReference type="SAM" id="MobiDB-lite"/>
    </source>
</evidence>
<dbReference type="SUPFAM" id="SSF109635">
    <property type="entry name" value="DnaK suppressor protein DksA, alpha-hairpin domain"/>
    <property type="match status" value="1"/>
</dbReference>
<keyword evidence="2" id="KW-0863">Zinc-finger</keyword>
<gene>
    <name evidence="8" type="ORF">J2Z75_003446</name>
</gene>
<feature type="domain" description="DnaK suppressor protein-like N-terminal" evidence="7">
    <location>
        <begin position="43"/>
        <end position="106"/>
    </location>
</feature>
<evidence type="ECO:0000256" key="4">
    <source>
        <dbReference type="PROSITE-ProRule" id="PRU00510"/>
    </source>
</evidence>
<dbReference type="PROSITE" id="PS51128">
    <property type="entry name" value="ZF_DKSA_2"/>
    <property type="match status" value="1"/>
</dbReference>
<evidence type="ECO:0000256" key="1">
    <source>
        <dbReference type="ARBA" id="ARBA00022723"/>
    </source>
</evidence>
<evidence type="ECO:0000313" key="8">
    <source>
        <dbReference type="EMBL" id="MBP1859925.1"/>
    </source>
</evidence>
<reference evidence="8 9" key="1">
    <citation type="submission" date="2021-03" db="EMBL/GenBank/DDBJ databases">
        <title>Genomic Encyclopedia of Type Strains, Phase IV (KMG-IV): sequencing the most valuable type-strain genomes for metagenomic binning, comparative biology and taxonomic classification.</title>
        <authorList>
            <person name="Goeker M."/>
        </authorList>
    </citation>
    <scope>NUCLEOTIDE SEQUENCE [LARGE SCALE GENOMIC DNA]</scope>
    <source>
        <strain evidence="8 9">DSM 26427</strain>
    </source>
</reference>
<keyword evidence="9" id="KW-1185">Reference proteome</keyword>
<organism evidence="8 9">
    <name type="scientific">Rhizobium herbae</name>
    <dbReference type="NCBI Taxonomy" id="508661"/>
    <lineage>
        <taxon>Bacteria</taxon>
        <taxon>Pseudomonadati</taxon>
        <taxon>Pseudomonadota</taxon>
        <taxon>Alphaproteobacteria</taxon>
        <taxon>Hyphomicrobiales</taxon>
        <taxon>Rhizobiaceae</taxon>
        <taxon>Rhizobium/Agrobacterium group</taxon>
        <taxon>Rhizobium</taxon>
    </lineage>
</organism>
<sequence>MSKTHGCICLNRNGGRRYRRRTAFPGSSRPQLSEKQMKTKEIKQDLEDRRRGIERRLAAIESDLGRQLDPDSADRAIETENDEVLMGMERSGREELKAISSALDRIESGTYGRCVLCDAEIGEQRLEALPFTPYCVECARGAAQ</sequence>
<keyword evidence="1" id="KW-0479">Metal-binding</keyword>
<name>A0ABS4EPQ5_9HYPH</name>
<dbReference type="PANTHER" id="PTHR33823:SF4">
    <property type="entry name" value="GENERAL STRESS PROTEIN 16O"/>
    <property type="match status" value="1"/>
</dbReference>
<feature type="region of interest" description="Disordered" evidence="5">
    <location>
        <begin position="19"/>
        <end position="40"/>
    </location>
</feature>
<protein>
    <submittedName>
        <fullName evidence="8">RNA polymerase-binding protein DksA</fullName>
    </submittedName>
</protein>
<dbReference type="Pfam" id="PF21173">
    <property type="entry name" value="DksA-like_N"/>
    <property type="match status" value="1"/>
</dbReference>
<accession>A0ABS4EPQ5</accession>
<evidence type="ECO:0000256" key="3">
    <source>
        <dbReference type="ARBA" id="ARBA00022833"/>
    </source>
</evidence>
<keyword evidence="3" id="KW-0862">Zinc</keyword>
<dbReference type="InterPro" id="IPR048487">
    <property type="entry name" value="DksA-like_N"/>
</dbReference>
<dbReference type="Gene3D" id="1.20.120.910">
    <property type="entry name" value="DksA, coiled-coil domain"/>
    <property type="match status" value="1"/>
</dbReference>
<dbReference type="Pfam" id="PF01258">
    <property type="entry name" value="zf-dskA_traR"/>
    <property type="match status" value="1"/>
</dbReference>
<evidence type="ECO:0000313" key="9">
    <source>
        <dbReference type="Proteomes" id="UP000823786"/>
    </source>
</evidence>
<dbReference type="SUPFAM" id="SSF57716">
    <property type="entry name" value="Glucocorticoid receptor-like (DNA-binding domain)"/>
    <property type="match status" value="1"/>
</dbReference>
<evidence type="ECO:0000259" key="7">
    <source>
        <dbReference type="Pfam" id="PF21173"/>
    </source>
</evidence>
<dbReference type="InterPro" id="IPR037187">
    <property type="entry name" value="DnaK_N"/>
</dbReference>
<proteinExistence type="predicted"/>
<dbReference type="EMBL" id="JAGGJV010000006">
    <property type="protein sequence ID" value="MBP1859925.1"/>
    <property type="molecule type" value="Genomic_DNA"/>
</dbReference>
<dbReference type="PANTHER" id="PTHR33823">
    <property type="entry name" value="RNA POLYMERASE-BINDING TRANSCRIPTION FACTOR DKSA-RELATED"/>
    <property type="match status" value="1"/>
</dbReference>
<evidence type="ECO:0000256" key="2">
    <source>
        <dbReference type="ARBA" id="ARBA00022771"/>
    </source>
</evidence>
<feature type="domain" description="Zinc finger DksA/TraR C4-type" evidence="6">
    <location>
        <begin position="109"/>
        <end position="141"/>
    </location>
</feature>
<feature type="zinc finger region" description="dksA C4-type" evidence="4">
    <location>
        <begin position="114"/>
        <end position="138"/>
    </location>
</feature>
<dbReference type="InterPro" id="IPR000962">
    <property type="entry name" value="Znf_DskA_TraR"/>
</dbReference>
<dbReference type="Proteomes" id="UP000823786">
    <property type="component" value="Unassembled WGS sequence"/>
</dbReference>